<reference evidence="3 4" key="1">
    <citation type="submission" date="2020-06" db="EMBL/GenBank/DDBJ databases">
        <authorList>
            <consortium name="Wellcome Sanger Institute Data Sharing"/>
        </authorList>
    </citation>
    <scope>NUCLEOTIDE SEQUENCE [LARGE SCALE GENOMIC DNA]</scope>
</reference>
<protein>
    <recommendedName>
        <fullName evidence="5">Transmembrane protein 42</fullName>
    </recommendedName>
</protein>
<keyword evidence="2" id="KW-0812">Transmembrane</keyword>
<evidence type="ECO:0000256" key="2">
    <source>
        <dbReference type="SAM" id="Phobius"/>
    </source>
</evidence>
<dbReference type="AlphaFoldDB" id="A0AAY4E9W4"/>
<dbReference type="GeneTree" id="ENSGT00390000012690"/>
<feature type="transmembrane region" description="Helical" evidence="2">
    <location>
        <begin position="148"/>
        <end position="169"/>
    </location>
</feature>
<gene>
    <name evidence="3" type="primary">tmem42a</name>
</gene>
<keyword evidence="2" id="KW-0472">Membrane</keyword>
<sequence>MVSGGRHDGRTDGRAGGSDRAPLHTGGVAQRHQDATGSVLSVTCLCVCSWGLLKLARQRNVGRMLKGRPGVSYALLAGLLGAVASSSAKLSLGADYLRGACEAGLRTWAGPGLHIPLRLLCAGLLVACNTVMWTMFSKALRHSRSSARATVTTTASSFISSAFLGRVMFGETHATLWWLGISLTLLGLLVLHGSSSRDPQGCDKKE</sequence>
<evidence type="ECO:0000256" key="1">
    <source>
        <dbReference type="SAM" id="MobiDB-lite"/>
    </source>
</evidence>
<feature type="compositionally biased region" description="Basic and acidic residues" evidence="1">
    <location>
        <begin position="1"/>
        <end position="13"/>
    </location>
</feature>
<evidence type="ECO:0000313" key="3">
    <source>
        <dbReference type="Ensembl" id="ENSDCDP00010054390.1"/>
    </source>
</evidence>
<reference evidence="3" key="3">
    <citation type="submission" date="2025-09" db="UniProtKB">
        <authorList>
            <consortium name="Ensembl"/>
        </authorList>
    </citation>
    <scope>IDENTIFICATION</scope>
</reference>
<dbReference type="InterPro" id="IPR039632">
    <property type="entry name" value="TMEM42"/>
</dbReference>
<name>A0AAY4E9W4_9TELE</name>
<feature type="transmembrane region" description="Helical" evidence="2">
    <location>
        <begin position="175"/>
        <end position="191"/>
    </location>
</feature>
<feature type="region of interest" description="Disordered" evidence="1">
    <location>
        <begin position="1"/>
        <end position="28"/>
    </location>
</feature>
<feature type="transmembrane region" description="Helical" evidence="2">
    <location>
        <begin position="73"/>
        <end position="92"/>
    </location>
</feature>
<dbReference type="PANTHER" id="PTHR31965:SF1">
    <property type="entry name" value="TRANSMEMBRANE PROTEIN 42"/>
    <property type="match status" value="1"/>
</dbReference>
<keyword evidence="4" id="KW-1185">Reference proteome</keyword>
<reference evidence="3" key="2">
    <citation type="submission" date="2025-08" db="UniProtKB">
        <authorList>
            <consortium name="Ensembl"/>
        </authorList>
    </citation>
    <scope>IDENTIFICATION</scope>
</reference>
<evidence type="ECO:0000313" key="4">
    <source>
        <dbReference type="Proteomes" id="UP000694580"/>
    </source>
</evidence>
<dbReference type="SUPFAM" id="SSF103481">
    <property type="entry name" value="Multidrug resistance efflux transporter EmrE"/>
    <property type="match status" value="1"/>
</dbReference>
<accession>A0AAY4E9W4</accession>
<dbReference type="Proteomes" id="UP000694580">
    <property type="component" value="Chromosome 5"/>
</dbReference>
<organism evidence="3 4">
    <name type="scientific">Denticeps clupeoides</name>
    <name type="common">denticle herring</name>
    <dbReference type="NCBI Taxonomy" id="299321"/>
    <lineage>
        <taxon>Eukaryota</taxon>
        <taxon>Metazoa</taxon>
        <taxon>Chordata</taxon>
        <taxon>Craniata</taxon>
        <taxon>Vertebrata</taxon>
        <taxon>Euteleostomi</taxon>
        <taxon>Actinopterygii</taxon>
        <taxon>Neopterygii</taxon>
        <taxon>Teleostei</taxon>
        <taxon>Clupei</taxon>
        <taxon>Clupeiformes</taxon>
        <taxon>Denticipitoidei</taxon>
        <taxon>Denticipitidae</taxon>
        <taxon>Denticeps</taxon>
    </lineage>
</organism>
<proteinExistence type="predicted"/>
<dbReference type="Ensembl" id="ENSDCDT00010064972.1">
    <property type="protein sequence ID" value="ENSDCDP00010054390.1"/>
    <property type="gene ID" value="ENSDCDG00010031450.1"/>
</dbReference>
<keyword evidence="2" id="KW-1133">Transmembrane helix</keyword>
<dbReference type="InterPro" id="IPR037185">
    <property type="entry name" value="EmrE-like"/>
</dbReference>
<evidence type="ECO:0008006" key="5">
    <source>
        <dbReference type="Google" id="ProtNLM"/>
    </source>
</evidence>
<dbReference type="PANTHER" id="PTHR31965">
    <property type="entry name" value="TRANSMEMBRANE PROTEIN 42"/>
    <property type="match status" value="1"/>
</dbReference>
<feature type="transmembrane region" description="Helical" evidence="2">
    <location>
        <begin position="115"/>
        <end position="136"/>
    </location>
</feature>